<organism evidence="1 2">
    <name type="scientific">Dermacentor silvarum</name>
    <name type="common">Tick</name>
    <dbReference type="NCBI Taxonomy" id="543639"/>
    <lineage>
        <taxon>Eukaryota</taxon>
        <taxon>Metazoa</taxon>
        <taxon>Ecdysozoa</taxon>
        <taxon>Arthropoda</taxon>
        <taxon>Chelicerata</taxon>
        <taxon>Arachnida</taxon>
        <taxon>Acari</taxon>
        <taxon>Parasitiformes</taxon>
        <taxon>Ixodida</taxon>
        <taxon>Ixodoidea</taxon>
        <taxon>Ixodidae</taxon>
        <taxon>Rhipicephalinae</taxon>
        <taxon>Dermacentor</taxon>
    </lineage>
</organism>
<dbReference type="Proteomes" id="UP000821865">
    <property type="component" value="Chromosome 1"/>
</dbReference>
<gene>
    <name evidence="1" type="ORF">HPB49_006319</name>
</gene>
<proteinExistence type="predicted"/>
<evidence type="ECO:0000313" key="2">
    <source>
        <dbReference type="Proteomes" id="UP000821865"/>
    </source>
</evidence>
<dbReference type="EMBL" id="CM023470">
    <property type="protein sequence ID" value="KAH7978661.1"/>
    <property type="molecule type" value="Genomic_DNA"/>
</dbReference>
<keyword evidence="2" id="KW-1185">Reference proteome</keyword>
<accession>A0ACB8DWD9</accession>
<reference evidence="1" key="1">
    <citation type="submission" date="2020-05" db="EMBL/GenBank/DDBJ databases">
        <title>Large-scale comparative analyses of tick genomes elucidate their genetic diversity and vector capacities.</title>
        <authorList>
            <person name="Jia N."/>
            <person name="Wang J."/>
            <person name="Shi W."/>
            <person name="Du L."/>
            <person name="Sun Y."/>
            <person name="Zhan W."/>
            <person name="Jiang J."/>
            <person name="Wang Q."/>
            <person name="Zhang B."/>
            <person name="Ji P."/>
            <person name="Sakyi L.B."/>
            <person name="Cui X."/>
            <person name="Yuan T."/>
            <person name="Jiang B."/>
            <person name="Yang W."/>
            <person name="Lam T.T.-Y."/>
            <person name="Chang Q."/>
            <person name="Ding S."/>
            <person name="Wang X."/>
            <person name="Zhu J."/>
            <person name="Ruan X."/>
            <person name="Zhao L."/>
            <person name="Wei J."/>
            <person name="Que T."/>
            <person name="Du C."/>
            <person name="Cheng J."/>
            <person name="Dai P."/>
            <person name="Han X."/>
            <person name="Huang E."/>
            <person name="Gao Y."/>
            <person name="Liu J."/>
            <person name="Shao H."/>
            <person name="Ye R."/>
            <person name="Li L."/>
            <person name="Wei W."/>
            <person name="Wang X."/>
            <person name="Wang C."/>
            <person name="Yang T."/>
            <person name="Huo Q."/>
            <person name="Li W."/>
            <person name="Guo W."/>
            <person name="Chen H."/>
            <person name="Zhou L."/>
            <person name="Ni X."/>
            <person name="Tian J."/>
            <person name="Zhou Y."/>
            <person name="Sheng Y."/>
            <person name="Liu T."/>
            <person name="Pan Y."/>
            <person name="Xia L."/>
            <person name="Li J."/>
            <person name="Zhao F."/>
            <person name="Cao W."/>
        </authorList>
    </citation>
    <scope>NUCLEOTIDE SEQUENCE</scope>
    <source>
        <strain evidence="1">Dsil-2018</strain>
    </source>
</reference>
<comment type="caution">
    <text evidence="1">The sequence shown here is derived from an EMBL/GenBank/DDBJ whole genome shotgun (WGS) entry which is preliminary data.</text>
</comment>
<sequence>MQDENFPSQRPTHVDDNTTRTAPLVPAVEGDRFLQNANMQDPTEARRAIPSTSAPAMLQPDSMNAETASLPGSRRNPLDVFTSMFRRRSLRPAGGPSMTQSSDRIWELLSTSPVRVRNLEQDMEALRQSRHDNPYLQQQMERFSIQDEPAAADERQLLFPPDDFRDLHKHLIRSPPPQFPQDVAHFVFPGSPPPVSAVGRSGVMTCTSQLSILASFEPGESVSRGYQL</sequence>
<name>A0ACB8DWD9_DERSI</name>
<protein>
    <submittedName>
        <fullName evidence="1">Uncharacterized protein</fullName>
    </submittedName>
</protein>
<evidence type="ECO:0000313" key="1">
    <source>
        <dbReference type="EMBL" id="KAH7978661.1"/>
    </source>
</evidence>